<reference evidence="2" key="1">
    <citation type="journal article" date="2019" name="Int. J. Syst. Evol. Microbiol.">
        <title>The Global Catalogue of Microorganisms (GCM) 10K type strain sequencing project: providing services to taxonomists for standard genome sequencing and annotation.</title>
        <authorList>
            <consortium name="The Broad Institute Genomics Platform"/>
            <consortium name="The Broad Institute Genome Sequencing Center for Infectious Disease"/>
            <person name="Wu L."/>
            <person name="Ma J."/>
        </authorList>
    </citation>
    <scope>NUCLEOTIDE SEQUENCE [LARGE SCALE GENOMIC DNA]</scope>
    <source>
        <strain evidence="2">CGMCC 1.12376</strain>
    </source>
</reference>
<organism evidence="1 2">
    <name type="scientific">Oceanobacillus luteolus</name>
    <dbReference type="NCBI Taxonomy" id="1274358"/>
    <lineage>
        <taxon>Bacteria</taxon>
        <taxon>Bacillati</taxon>
        <taxon>Bacillota</taxon>
        <taxon>Bacilli</taxon>
        <taxon>Bacillales</taxon>
        <taxon>Bacillaceae</taxon>
        <taxon>Oceanobacillus</taxon>
    </lineage>
</organism>
<dbReference type="Proteomes" id="UP001597221">
    <property type="component" value="Unassembled WGS sequence"/>
</dbReference>
<keyword evidence="2" id="KW-1185">Reference proteome</keyword>
<protein>
    <submittedName>
        <fullName evidence="1">Uncharacterized protein</fullName>
    </submittedName>
</protein>
<accession>A0ABW4HSD5</accession>
<sequence length="132" mass="15562">MDGRRKHWNIQFGIPGKTDWYLVSIQDGKVWKTKHLPNELDSMPENFFINNVEEFKYDTPELLEEGQKVTKIYPGDVFAKGYNFGFSKDPEKNIPIVMVIGWDKTKENIVYLMFNAETGEFVEKTEKEQYKN</sequence>
<gene>
    <name evidence="1" type="ORF">ACFSBH_12435</name>
</gene>
<dbReference type="RefSeq" id="WP_251517940.1">
    <property type="nucleotide sequence ID" value="NZ_JAMBON010000088.1"/>
</dbReference>
<name>A0ABW4HSD5_9BACI</name>
<evidence type="ECO:0000313" key="2">
    <source>
        <dbReference type="Proteomes" id="UP001597221"/>
    </source>
</evidence>
<dbReference type="EMBL" id="JBHUDE010000093">
    <property type="protein sequence ID" value="MFD1608454.1"/>
    <property type="molecule type" value="Genomic_DNA"/>
</dbReference>
<evidence type="ECO:0000313" key="1">
    <source>
        <dbReference type="EMBL" id="MFD1608454.1"/>
    </source>
</evidence>
<comment type="caution">
    <text evidence="1">The sequence shown here is derived from an EMBL/GenBank/DDBJ whole genome shotgun (WGS) entry which is preliminary data.</text>
</comment>
<proteinExistence type="predicted"/>